<comment type="caution">
    <text evidence="6">The sequence shown here is derived from an EMBL/GenBank/DDBJ whole genome shotgun (WGS) entry which is preliminary data.</text>
</comment>
<feature type="chain" id="PRO_5018589964" description="Cystatin domain-containing protein" evidence="4">
    <location>
        <begin position="23"/>
        <end position="130"/>
    </location>
</feature>
<dbReference type="Pfam" id="PF16845">
    <property type="entry name" value="SQAPI"/>
    <property type="match status" value="1"/>
</dbReference>
<evidence type="ECO:0000313" key="6">
    <source>
        <dbReference type="EMBL" id="KMZ61003.1"/>
    </source>
</evidence>
<dbReference type="Gene3D" id="3.10.450.10">
    <property type="match status" value="1"/>
</dbReference>
<evidence type="ECO:0000256" key="3">
    <source>
        <dbReference type="ARBA" id="ARBA00022704"/>
    </source>
</evidence>
<feature type="signal peptide" evidence="4">
    <location>
        <begin position="1"/>
        <end position="22"/>
    </location>
</feature>
<evidence type="ECO:0000256" key="4">
    <source>
        <dbReference type="SAM" id="SignalP"/>
    </source>
</evidence>
<gene>
    <name evidence="6" type="ORF">ZOSMA_55G00550</name>
</gene>
<name>A0A0K9NWG6_ZOSMR</name>
<protein>
    <recommendedName>
        <fullName evidence="5">Cystatin domain-containing protein</fullName>
    </recommendedName>
</protein>
<dbReference type="InterPro" id="IPR000010">
    <property type="entry name" value="Cystatin_dom"/>
</dbReference>
<evidence type="ECO:0000256" key="1">
    <source>
        <dbReference type="ARBA" id="ARBA00007233"/>
    </source>
</evidence>
<dbReference type="SUPFAM" id="SSF54403">
    <property type="entry name" value="Cystatin/monellin"/>
    <property type="match status" value="1"/>
</dbReference>
<keyword evidence="7" id="KW-1185">Reference proteome</keyword>
<keyword evidence="2" id="KW-0646">Protease inhibitor</keyword>
<dbReference type="OrthoDB" id="752087at2759"/>
<dbReference type="EMBL" id="LFYR01001545">
    <property type="protein sequence ID" value="KMZ61003.1"/>
    <property type="molecule type" value="Genomic_DNA"/>
</dbReference>
<dbReference type="InterPro" id="IPR046350">
    <property type="entry name" value="Cystatin_sf"/>
</dbReference>
<sequence>MATQQYLFVLFILLVSAASTNGVRWGALLNSWPPIIDSDAPKIQNLAKFAVSEYNEESGSSLKYYKVLGGGSQPLSNKGRRYKLEIKTIHYTSDQTLYDTFEAVVSVVCEDDDEYKNNCSREVISFDNVQ</sequence>
<dbReference type="AlphaFoldDB" id="A0A0K9NWG6"/>
<feature type="domain" description="Cystatin" evidence="5">
    <location>
        <begin position="37"/>
        <end position="105"/>
    </location>
</feature>
<proteinExistence type="inferred from homology"/>
<dbReference type="Proteomes" id="UP000036987">
    <property type="component" value="Unassembled WGS sequence"/>
</dbReference>
<dbReference type="PANTHER" id="PTHR47364">
    <property type="entry name" value="CYSTEINE PROTEINASE INHIBITOR 5"/>
    <property type="match status" value="1"/>
</dbReference>
<dbReference type="PANTHER" id="PTHR47364:SF2">
    <property type="entry name" value="CYSTEINE PROTEINASE INHIBITOR 5"/>
    <property type="match status" value="1"/>
</dbReference>
<keyword evidence="3" id="KW-0789">Thiol protease inhibitor</keyword>
<evidence type="ECO:0000313" key="7">
    <source>
        <dbReference type="Proteomes" id="UP000036987"/>
    </source>
</evidence>
<reference evidence="7" key="1">
    <citation type="journal article" date="2016" name="Nature">
        <title>The genome of the seagrass Zostera marina reveals angiosperm adaptation to the sea.</title>
        <authorList>
            <person name="Olsen J.L."/>
            <person name="Rouze P."/>
            <person name="Verhelst B."/>
            <person name="Lin Y.-C."/>
            <person name="Bayer T."/>
            <person name="Collen J."/>
            <person name="Dattolo E."/>
            <person name="De Paoli E."/>
            <person name="Dittami S."/>
            <person name="Maumus F."/>
            <person name="Michel G."/>
            <person name="Kersting A."/>
            <person name="Lauritano C."/>
            <person name="Lohaus R."/>
            <person name="Toepel M."/>
            <person name="Tonon T."/>
            <person name="Vanneste K."/>
            <person name="Amirebrahimi M."/>
            <person name="Brakel J."/>
            <person name="Bostroem C."/>
            <person name="Chovatia M."/>
            <person name="Grimwood J."/>
            <person name="Jenkins J.W."/>
            <person name="Jueterbock A."/>
            <person name="Mraz A."/>
            <person name="Stam W.T."/>
            <person name="Tice H."/>
            <person name="Bornberg-Bauer E."/>
            <person name="Green P.J."/>
            <person name="Pearson G.A."/>
            <person name="Procaccini G."/>
            <person name="Duarte C.M."/>
            <person name="Schmutz J."/>
            <person name="Reusch T.B.H."/>
            <person name="Van de Peer Y."/>
        </authorList>
    </citation>
    <scope>NUCLEOTIDE SEQUENCE [LARGE SCALE GENOMIC DNA]</scope>
    <source>
        <strain evidence="7">cv. Finnish</strain>
    </source>
</reference>
<organism evidence="6 7">
    <name type="scientific">Zostera marina</name>
    <name type="common">Eelgrass</name>
    <dbReference type="NCBI Taxonomy" id="29655"/>
    <lineage>
        <taxon>Eukaryota</taxon>
        <taxon>Viridiplantae</taxon>
        <taxon>Streptophyta</taxon>
        <taxon>Embryophyta</taxon>
        <taxon>Tracheophyta</taxon>
        <taxon>Spermatophyta</taxon>
        <taxon>Magnoliopsida</taxon>
        <taxon>Liliopsida</taxon>
        <taxon>Zosteraceae</taxon>
        <taxon>Zostera</taxon>
    </lineage>
</organism>
<keyword evidence="4" id="KW-0732">Signal</keyword>
<evidence type="ECO:0000259" key="5">
    <source>
        <dbReference type="Pfam" id="PF16845"/>
    </source>
</evidence>
<evidence type="ECO:0000256" key="2">
    <source>
        <dbReference type="ARBA" id="ARBA00022690"/>
    </source>
</evidence>
<dbReference type="GO" id="GO:0004869">
    <property type="term" value="F:cysteine-type endopeptidase inhibitor activity"/>
    <property type="evidence" value="ECO:0007669"/>
    <property type="project" value="UniProtKB-KW"/>
</dbReference>
<comment type="similarity">
    <text evidence="1">Belongs to the cystatin family. Phytocystatin subfamily.</text>
</comment>
<accession>A0A0K9NWG6</accession>